<evidence type="ECO:0000313" key="2">
    <source>
        <dbReference type="EMBL" id="TGD76186.1"/>
    </source>
</evidence>
<evidence type="ECO:0000313" key="3">
    <source>
        <dbReference type="Proteomes" id="UP000298050"/>
    </source>
</evidence>
<accession>A0A4Z0M9V6</accession>
<protein>
    <submittedName>
        <fullName evidence="2">DUF4255 domain-containing protein</fullName>
    </submittedName>
</protein>
<reference evidence="2 3" key="1">
    <citation type="submission" date="2019-04" db="EMBL/GenBank/DDBJ databases">
        <title>Taxonomy of novel Haliea sp. from mangrove soil of West Coast of India.</title>
        <authorList>
            <person name="Verma A."/>
            <person name="Kumar P."/>
            <person name="Krishnamurthi S."/>
        </authorList>
    </citation>
    <scope>NUCLEOTIDE SEQUENCE [LARGE SCALE GENOMIC DNA]</scope>
    <source>
        <strain evidence="2 3">SAOS-164</strain>
    </source>
</reference>
<dbReference type="Proteomes" id="UP000298050">
    <property type="component" value="Unassembled WGS sequence"/>
</dbReference>
<dbReference type="AlphaFoldDB" id="A0A4Z0M9V6"/>
<name>A0A4Z0M9V6_9GAMM</name>
<sequence>MQRRVQRRFQRRERPVSYRAINATTVTLLDLLTSRFVADPLLRPFFDSGAGGSMVLSARTPQEMADSNEAGLSVWLYRIARDPELLNQPPRRVAADAYEYRPLPLRLHYLMTPVVNDPEVSGNDPGMEQFIIGKVLQSLHDTPVLHGALLGGDLAGSGSRLTVRLEPMDLEEITRVWDAMESSYQLCISYEVSLVLIASNQAAEHLGPVLSVEPEYGVITEVNS</sequence>
<dbReference type="Pfam" id="PF14065">
    <property type="entry name" value="Pvc16_N"/>
    <property type="match status" value="1"/>
</dbReference>
<dbReference type="InterPro" id="IPR025351">
    <property type="entry name" value="Pvc16_N"/>
</dbReference>
<organism evidence="2 3">
    <name type="scientific">Mangrovimicrobium sediminis</name>
    <dbReference type="NCBI Taxonomy" id="2562682"/>
    <lineage>
        <taxon>Bacteria</taxon>
        <taxon>Pseudomonadati</taxon>
        <taxon>Pseudomonadota</taxon>
        <taxon>Gammaproteobacteria</taxon>
        <taxon>Cellvibrionales</taxon>
        <taxon>Halieaceae</taxon>
        <taxon>Mangrovimicrobium</taxon>
    </lineage>
</organism>
<keyword evidence="3" id="KW-1185">Reference proteome</keyword>
<dbReference type="OrthoDB" id="527247at2"/>
<feature type="domain" description="Pvc16 N-terminal" evidence="1">
    <location>
        <begin position="25"/>
        <end position="209"/>
    </location>
</feature>
<evidence type="ECO:0000259" key="1">
    <source>
        <dbReference type="Pfam" id="PF14065"/>
    </source>
</evidence>
<proteinExistence type="predicted"/>
<dbReference type="EMBL" id="SRLE01000001">
    <property type="protein sequence ID" value="TGD76186.1"/>
    <property type="molecule type" value="Genomic_DNA"/>
</dbReference>
<gene>
    <name evidence="2" type="ORF">E4634_01160</name>
</gene>
<comment type="caution">
    <text evidence="2">The sequence shown here is derived from an EMBL/GenBank/DDBJ whole genome shotgun (WGS) entry which is preliminary data.</text>
</comment>